<comment type="caution">
    <text evidence="1">The sequence shown here is derived from an EMBL/GenBank/DDBJ whole genome shotgun (WGS) entry which is preliminary data.</text>
</comment>
<evidence type="ECO:0000313" key="1">
    <source>
        <dbReference type="EMBL" id="CAB3983280.1"/>
    </source>
</evidence>
<keyword evidence="2" id="KW-1185">Reference proteome</keyword>
<dbReference type="PANTHER" id="PTHR15571:SF2">
    <property type="entry name" value="GEM-ASSOCIATED PROTEIN 4"/>
    <property type="match status" value="1"/>
</dbReference>
<dbReference type="AlphaFoldDB" id="A0A7D9HJR7"/>
<dbReference type="GO" id="GO:0000387">
    <property type="term" value="P:spliceosomal snRNP assembly"/>
    <property type="evidence" value="ECO:0007669"/>
    <property type="project" value="InterPro"/>
</dbReference>
<protein>
    <submittedName>
        <fullName evidence="1">Uncharacterized protein</fullName>
    </submittedName>
</protein>
<gene>
    <name evidence="1" type="ORF">PACLA_8A037689</name>
</gene>
<sequence>MSSFSNSLFSAPELCLVKFYLKQAVEKSSFKCLKDIEESESEKLVVEFVVPAVQQSIQDCSSVGHWRYEKDYVLLKIHGWFFMSWMTKRFDMTDEIFPRIATVFYLDVLRMCQFEKYLTQCLSNVSEAITEVLLQDIASNACDDKSSLLLQLVEQCLLQLGCSEENIGKILDTKLCHILTQLAKNVEQQWVKVDMLSKLSDKLNTLLAKLKKGPRNNFGNVFTEKMNIIEFNEKLSDFMSKVEEQKMTMKPALNNPAAKVMDSSQELVKTILCLVSCINHIITIELKSLFTWQLTDLGNEVIEEVKDTNCHDVLFSLFTACKSLQTWVVDKDLPSYNELQVVTDVLEPYLQQHATPEEMSCTKDTSSGQNVGNESIDIVGEIGMIINGTLEEELQHALYQIDENLLGDETCFEWWLLKEELYIDERWLKCVETHAKKFVSIKILKMLLDVLSVFQEFDIKPGGVHASIYNSLKKVILDLLRNLTLPEQKEIVLYNFDLICLHFDSYEYTFFLHPDDEASESLLEDILTGSMNKLVNRSSKGFSKDVMDGIIQACLVSPYLALKKLWTDASKHGGYEKVICELLQMIPWLVWLGRENDESLIIQVVKHEVMSSHVFSKKQEGQFLKLIEALMQPYVHPDFGTKEPALVAAIDVSKYVIMPLLTDEDDVISPSLLLHILLKCLTCGLISTDHCSVDQEHLLQLLFVVLEIYSEIEQFWVDWVGNESLDGVQDSTDFDDVTLVDVWHQMDVTLKIVEEYLVPFLTEDISREADGYHDYITIVQDHLNKLDWFASLLIIPLLQSDVFKECAIKSPSSLTSLMSSHFNVQSIQDIESTTSFWTMYFKSCAHSNEVFGIFLSKLQESRPRHAGYNDTDEIIHDLANLLPFTTRKQWQRILNIAVEMMKRGYLILAEEWKADLMVLPENLDGNMIIKTSELLVLILRDISNTEWRTPGVWITLLKNYVLNMKQLSLEIGNEDKFEATCHLSAHLAYVAFKIVPEDFQEHITIILLDIFNQCLSCVSAENIDKRSDYLQGIINMVSHSDLRLAMTNTMGKMLSKERK</sequence>
<accession>A0A7D9HJR7</accession>
<dbReference type="GO" id="GO:0006364">
    <property type="term" value="P:rRNA processing"/>
    <property type="evidence" value="ECO:0007669"/>
    <property type="project" value="InterPro"/>
</dbReference>
<dbReference type="GO" id="GO:0032797">
    <property type="term" value="C:SMN complex"/>
    <property type="evidence" value="ECO:0007669"/>
    <property type="project" value="InterPro"/>
</dbReference>
<dbReference type="InterPro" id="IPR033265">
    <property type="entry name" value="GEMIN4"/>
</dbReference>
<name>A0A7D9HJR7_PARCT</name>
<evidence type="ECO:0000313" key="2">
    <source>
        <dbReference type="Proteomes" id="UP001152795"/>
    </source>
</evidence>
<dbReference type="Proteomes" id="UP001152795">
    <property type="component" value="Unassembled WGS sequence"/>
</dbReference>
<dbReference type="EMBL" id="CACRXK020000596">
    <property type="protein sequence ID" value="CAB3983280.1"/>
    <property type="molecule type" value="Genomic_DNA"/>
</dbReference>
<organism evidence="1 2">
    <name type="scientific">Paramuricea clavata</name>
    <name type="common">Red gorgonian</name>
    <name type="synonym">Violescent sea-whip</name>
    <dbReference type="NCBI Taxonomy" id="317549"/>
    <lineage>
        <taxon>Eukaryota</taxon>
        <taxon>Metazoa</taxon>
        <taxon>Cnidaria</taxon>
        <taxon>Anthozoa</taxon>
        <taxon>Octocorallia</taxon>
        <taxon>Malacalcyonacea</taxon>
        <taxon>Plexauridae</taxon>
        <taxon>Paramuricea</taxon>
    </lineage>
</organism>
<proteinExistence type="predicted"/>
<reference evidence="1" key="1">
    <citation type="submission" date="2020-04" db="EMBL/GenBank/DDBJ databases">
        <authorList>
            <person name="Alioto T."/>
            <person name="Alioto T."/>
            <person name="Gomez Garrido J."/>
        </authorList>
    </citation>
    <scope>NUCLEOTIDE SEQUENCE</scope>
    <source>
        <strain evidence="1">A484AB</strain>
    </source>
</reference>
<dbReference type="OrthoDB" id="5962883at2759"/>
<dbReference type="PANTHER" id="PTHR15571">
    <property type="entry name" value="GEM-ASSOCIATED PROTEIN 4"/>
    <property type="match status" value="1"/>
</dbReference>